<accession>A0A834T5N3</accession>
<evidence type="ECO:0000313" key="1">
    <source>
        <dbReference type="EMBL" id="KAF7810209.1"/>
    </source>
</evidence>
<name>A0A834T5N3_9FABA</name>
<dbReference type="AlphaFoldDB" id="A0A834T5N3"/>
<organism evidence="1 2">
    <name type="scientific">Senna tora</name>
    <dbReference type="NCBI Taxonomy" id="362788"/>
    <lineage>
        <taxon>Eukaryota</taxon>
        <taxon>Viridiplantae</taxon>
        <taxon>Streptophyta</taxon>
        <taxon>Embryophyta</taxon>
        <taxon>Tracheophyta</taxon>
        <taxon>Spermatophyta</taxon>
        <taxon>Magnoliopsida</taxon>
        <taxon>eudicotyledons</taxon>
        <taxon>Gunneridae</taxon>
        <taxon>Pentapetalae</taxon>
        <taxon>rosids</taxon>
        <taxon>fabids</taxon>
        <taxon>Fabales</taxon>
        <taxon>Fabaceae</taxon>
        <taxon>Caesalpinioideae</taxon>
        <taxon>Cassia clade</taxon>
        <taxon>Senna</taxon>
    </lineage>
</organism>
<keyword evidence="2" id="KW-1185">Reference proteome</keyword>
<sequence length="125" mass="13785">MPFLAFIDDIRLVGVDEIGATSMDEQSSSQWINKIASDNAAAFGVSLGNAVSMNLASLDSISVTVPSSFSPMKTYPFDCSEYLIKRHFFPLGPSFPYLWEFSWIYAADPQGLKMLKSGLCFVHNS</sequence>
<evidence type="ECO:0000313" key="2">
    <source>
        <dbReference type="Proteomes" id="UP000634136"/>
    </source>
</evidence>
<dbReference type="EMBL" id="JAAIUW010000011">
    <property type="protein sequence ID" value="KAF7810209.1"/>
    <property type="molecule type" value="Genomic_DNA"/>
</dbReference>
<proteinExistence type="predicted"/>
<gene>
    <name evidence="1" type="ORF">G2W53_036952</name>
</gene>
<dbReference type="Proteomes" id="UP000634136">
    <property type="component" value="Unassembled WGS sequence"/>
</dbReference>
<comment type="caution">
    <text evidence="1">The sequence shown here is derived from an EMBL/GenBank/DDBJ whole genome shotgun (WGS) entry which is preliminary data.</text>
</comment>
<protein>
    <submittedName>
        <fullName evidence="1">Uncharacterized protein</fullName>
    </submittedName>
</protein>
<reference evidence="1" key="1">
    <citation type="submission" date="2020-09" db="EMBL/GenBank/DDBJ databases">
        <title>Genome-Enabled Discovery of Anthraquinone Biosynthesis in Senna tora.</title>
        <authorList>
            <person name="Kang S.-H."/>
            <person name="Pandey R.P."/>
            <person name="Lee C.-M."/>
            <person name="Sim J.-S."/>
            <person name="Jeong J.-T."/>
            <person name="Choi B.-S."/>
            <person name="Jung M."/>
            <person name="Ginzburg D."/>
            <person name="Zhao K."/>
            <person name="Won S.Y."/>
            <person name="Oh T.-J."/>
            <person name="Yu Y."/>
            <person name="Kim N.-H."/>
            <person name="Lee O.R."/>
            <person name="Lee T.-H."/>
            <person name="Bashyal P."/>
            <person name="Kim T.-S."/>
            <person name="Lee W.-H."/>
            <person name="Kawkins C."/>
            <person name="Kim C.-K."/>
            <person name="Kim J.S."/>
            <person name="Ahn B.O."/>
            <person name="Rhee S.Y."/>
            <person name="Sohng J.K."/>
        </authorList>
    </citation>
    <scope>NUCLEOTIDE SEQUENCE</scope>
    <source>
        <tissue evidence="1">Leaf</tissue>
    </source>
</reference>